<feature type="region of interest" description="Disordered" evidence="10">
    <location>
        <begin position="352"/>
        <end position="416"/>
    </location>
</feature>
<evidence type="ECO:0000259" key="12">
    <source>
        <dbReference type="PROSITE" id="PS51285"/>
    </source>
</evidence>
<feature type="compositionally biased region" description="Polar residues" evidence="10">
    <location>
        <begin position="667"/>
        <end position="710"/>
    </location>
</feature>
<feature type="compositionally biased region" description="Polar residues" evidence="10">
    <location>
        <begin position="1"/>
        <end position="44"/>
    </location>
</feature>
<evidence type="ECO:0000256" key="6">
    <source>
        <dbReference type="ARBA" id="ARBA00022777"/>
    </source>
</evidence>
<feature type="region of interest" description="Disordered" evidence="10">
    <location>
        <begin position="160"/>
        <end position="326"/>
    </location>
</feature>
<feature type="compositionally biased region" description="Polar residues" evidence="10">
    <location>
        <begin position="307"/>
        <end position="321"/>
    </location>
</feature>
<evidence type="ECO:0000256" key="7">
    <source>
        <dbReference type="ARBA" id="ARBA00022840"/>
    </source>
</evidence>
<dbReference type="EMBL" id="VCGU01000004">
    <property type="protein sequence ID" value="TRY76378.1"/>
    <property type="molecule type" value="Genomic_DNA"/>
</dbReference>
<protein>
    <recommendedName>
        <fullName evidence="1">non-specific serine/threonine protein kinase</fullName>
        <ecNumber evidence="1">2.7.11.1</ecNumber>
    </recommendedName>
</protein>
<dbReference type="Gene3D" id="1.10.510.10">
    <property type="entry name" value="Transferase(Phosphotransferase) domain 1"/>
    <property type="match status" value="1"/>
</dbReference>
<evidence type="ECO:0000256" key="4">
    <source>
        <dbReference type="ARBA" id="ARBA00022679"/>
    </source>
</evidence>
<feature type="compositionally biased region" description="Low complexity" evidence="10">
    <location>
        <begin position="544"/>
        <end position="559"/>
    </location>
</feature>
<keyword evidence="4" id="KW-0808">Transferase</keyword>
<dbReference type="PANTHER" id="PTHR22988:SF76">
    <property type="entry name" value="CHROMOSOME UNDETERMINED SCAFFOLD_135, WHOLE GENOME SHOTGUN SEQUENCE"/>
    <property type="match status" value="1"/>
</dbReference>
<feature type="region of interest" description="Disordered" evidence="10">
    <location>
        <begin position="813"/>
        <end position="850"/>
    </location>
</feature>
<dbReference type="GO" id="GO:0005524">
    <property type="term" value="F:ATP binding"/>
    <property type="evidence" value="ECO:0007669"/>
    <property type="project" value="UniProtKB-KW"/>
</dbReference>
<sequence>MGQPTAMASNGLPQGLLSNNNQFVPSSSASNANHIPPNSVNSANPGGHNVSVISASGNNGANPSSNSASNASTSSNNGSAPKKARSGYNEKAMAQIRNSLRPFQQQHQLLQDEQALNLNLQYLLSSGLDEELARRLIAQSGGQLDAATELLIRQHASLQFPSHNGGNVKVNHDGARSSDPNGPPPALPPRSHHHHLHQSPTTPQQQPPQQLQPLQQQQQHHHHSQGEPPPPPRVPILTPQSGNDNGPPPPPPPRKSQVPPPTPPRGSTPPPSSSKASVTNSMLRRMSPVPGRGVAGSAGPSPVPSSMALNRGTSPVVVNSNSHHHPLRVQNSREIQQQLQQTLQNIQSMSIFPMEGSSGEPPPPYPMGTAAQGHTGANPPPSYTQSLAMRQSPTLSSTSSDYRLPSSEYRRSPGPNLLPTYHPYLATGGTGVSIAPTSPAPSPASSMLSSSSRTSSSMQAWSARQTKTHSPIIMQSVKSTQVQKPVLQTATPLAQQMAQNEANASSAFAPSSPMLVQSSGSNSKGGLAPSSACVGTPFEGGNGSSTSVLSSSVGSSNGSKAVPPPSYEFSIQQKHHGPKVALPPSPTSSRTTPTDLSQPQLPPPPPYPSTAVSALNAQKNEESGLVSGKYLPVISTAAKVMLNSSSGGLPRGGRNEPTGKPPLQRKYSPSESTMISTSRSESPNSDSVTVSAASPLSFMSSEATTTSDSGLGSEPKTTHHTSPKPERKKLSPEKEVSRRESLVIKWEQTLNIPRVPRITKEAEDLIKGLCVNADRRLGREGGSADIKHHPFFHGIDFSRPLRNQKAPYKPDILHELDTSNFDPIDEDGSSRSEDESNDGDDPHRNGKSKKDYHGFYEFTFRRFFDDGGHPLPLEESGGNGSSNSTATASSGGSTSGILPPDPIYV</sequence>
<evidence type="ECO:0000256" key="2">
    <source>
        <dbReference type="ARBA" id="ARBA00022527"/>
    </source>
</evidence>
<keyword evidence="5" id="KW-0547">Nucleotide-binding</keyword>
<keyword evidence="2" id="KW-0723">Serine/threonine-protein kinase</keyword>
<feature type="compositionally biased region" description="Low complexity" evidence="10">
    <location>
        <begin position="587"/>
        <end position="599"/>
    </location>
</feature>
<evidence type="ECO:0000313" key="13">
    <source>
        <dbReference type="EMBL" id="TRY76378.1"/>
    </source>
</evidence>
<evidence type="ECO:0000256" key="5">
    <source>
        <dbReference type="ARBA" id="ARBA00022741"/>
    </source>
</evidence>
<feature type="compositionally biased region" description="Pro residues" evidence="10">
    <location>
        <begin position="246"/>
        <end position="272"/>
    </location>
</feature>
<feature type="compositionally biased region" description="Low complexity" evidence="10">
    <location>
        <begin position="54"/>
        <end position="80"/>
    </location>
</feature>
<evidence type="ECO:0000256" key="3">
    <source>
        <dbReference type="ARBA" id="ARBA00022553"/>
    </source>
</evidence>
<organism evidence="13 14">
    <name type="scientific">Tigriopus californicus</name>
    <name type="common">Marine copepod</name>
    <dbReference type="NCBI Taxonomy" id="6832"/>
    <lineage>
        <taxon>Eukaryota</taxon>
        <taxon>Metazoa</taxon>
        <taxon>Ecdysozoa</taxon>
        <taxon>Arthropoda</taxon>
        <taxon>Crustacea</taxon>
        <taxon>Multicrustacea</taxon>
        <taxon>Hexanauplia</taxon>
        <taxon>Copepoda</taxon>
        <taxon>Harpacticoida</taxon>
        <taxon>Harpacticidae</taxon>
        <taxon>Tigriopus</taxon>
    </lineage>
</organism>
<accession>A0A553PFB0</accession>
<feature type="compositionally biased region" description="Basic and acidic residues" evidence="10">
    <location>
        <begin position="828"/>
        <end position="850"/>
    </location>
</feature>
<comment type="caution">
    <text evidence="13">The sequence shown here is derived from an EMBL/GenBank/DDBJ whole genome shotgun (WGS) entry which is preliminary data.</text>
</comment>
<feature type="compositionally biased region" description="Low complexity" evidence="10">
    <location>
        <begin position="881"/>
        <end position="896"/>
    </location>
</feature>
<dbReference type="PROSITE" id="PS50030">
    <property type="entry name" value="UBA"/>
    <property type="match status" value="1"/>
</dbReference>
<comment type="catalytic activity">
    <reaction evidence="8">
        <text>L-threonyl-[protein] + ATP = O-phospho-L-threonyl-[protein] + ADP + H(+)</text>
        <dbReference type="Rhea" id="RHEA:46608"/>
        <dbReference type="Rhea" id="RHEA-COMP:11060"/>
        <dbReference type="Rhea" id="RHEA-COMP:11605"/>
        <dbReference type="ChEBI" id="CHEBI:15378"/>
        <dbReference type="ChEBI" id="CHEBI:30013"/>
        <dbReference type="ChEBI" id="CHEBI:30616"/>
        <dbReference type="ChEBI" id="CHEBI:61977"/>
        <dbReference type="ChEBI" id="CHEBI:456216"/>
        <dbReference type="EC" id="2.7.11.1"/>
    </reaction>
</comment>
<evidence type="ECO:0000313" key="14">
    <source>
        <dbReference type="Proteomes" id="UP000318571"/>
    </source>
</evidence>
<evidence type="ECO:0000259" key="11">
    <source>
        <dbReference type="PROSITE" id="PS50030"/>
    </source>
</evidence>
<name>A0A553PFB0_TIGCA</name>
<feature type="compositionally biased region" description="Basic and acidic residues" evidence="10">
    <location>
        <begin position="723"/>
        <end position="740"/>
    </location>
</feature>
<feature type="compositionally biased region" description="Low complexity" evidence="10">
    <location>
        <begin position="433"/>
        <end position="463"/>
    </location>
</feature>
<evidence type="ECO:0000256" key="1">
    <source>
        <dbReference type="ARBA" id="ARBA00012513"/>
    </source>
</evidence>
<dbReference type="PROSITE" id="PS51285">
    <property type="entry name" value="AGC_KINASE_CTER"/>
    <property type="match status" value="1"/>
</dbReference>
<evidence type="ECO:0000256" key="8">
    <source>
        <dbReference type="ARBA" id="ARBA00047899"/>
    </source>
</evidence>
<feature type="region of interest" description="Disordered" evidence="10">
    <location>
        <begin position="432"/>
        <end position="481"/>
    </location>
</feature>
<feature type="compositionally biased region" description="Low complexity" evidence="10">
    <location>
        <begin position="502"/>
        <end position="513"/>
    </location>
</feature>
<gene>
    <name evidence="13" type="ORF">TCAL_03849</name>
</gene>
<keyword evidence="14" id="KW-1185">Reference proteome</keyword>
<evidence type="ECO:0000256" key="10">
    <source>
        <dbReference type="SAM" id="MobiDB-lite"/>
    </source>
</evidence>
<feature type="region of interest" description="Disordered" evidence="10">
    <location>
        <begin position="497"/>
        <end position="529"/>
    </location>
</feature>
<feature type="domain" description="UBA" evidence="11">
    <location>
        <begin position="110"/>
        <end position="154"/>
    </location>
</feature>
<feature type="compositionally biased region" description="Low complexity" evidence="10">
    <location>
        <begin position="295"/>
        <end position="306"/>
    </location>
</feature>
<feature type="region of interest" description="Disordered" evidence="10">
    <location>
        <begin position="645"/>
        <end position="740"/>
    </location>
</feature>
<feature type="region of interest" description="Disordered" evidence="10">
    <location>
        <begin position="1"/>
        <end position="88"/>
    </location>
</feature>
<dbReference type="Proteomes" id="UP000318571">
    <property type="component" value="Chromosome 5"/>
</dbReference>
<feature type="region of interest" description="Disordered" evidence="10">
    <location>
        <begin position="542"/>
        <end position="618"/>
    </location>
</feature>
<reference evidence="13 14" key="1">
    <citation type="journal article" date="2018" name="Nat. Ecol. Evol.">
        <title>Genomic signatures of mitonuclear coevolution across populations of Tigriopus californicus.</title>
        <authorList>
            <person name="Barreto F.S."/>
            <person name="Watson E.T."/>
            <person name="Lima T.G."/>
            <person name="Willett C.S."/>
            <person name="Edmands S."/>
            <person name="Li W."/>
            <person name="Burton R.S."/>
        </authorList>
    </citation>
    <scope>NUCLEOTIDE SEQUENCE [LARGE SCALE GENOMIC DNA]</scope>
    <source>
        <strain evidence="13 14">San Diego</strain>
    </source>
</reference>
<feature type="compositionally biased region" description="Polar residues" evidence="10">
    <location>
        <begin position="514"/>
        <end position="524"/>
    </location>
</feature>
<proteinExistence type="predicted"/>
<dbReference type="STRING" id="6832.A0A553PFB0"/>
<feature type="region of interest" description="Disordered" evidence="10">
    <location>
        <begin position="867"/>
        <end position="905"/>
    </location>
</feature>
<keyword evidence="7" id="KW-0067">ATP-binding</keyword>
<keyword evidence="3" id="KW-0597">Phosphoprotein</keyword>
<dbReference type="InterPro" id="IPR000961">
    <property type="entry name" value="AGC-kinase_C"/>
</dbReference>
<dbReference type="GO" id="GO:0004674">
    <property type="term" value="F:protein serine/threonine kinase activity"/>
    <property type="evidence" value="ECO:0007669"/>
    <property type="project" value="UniProtKB-KW"/>
</dbReference>
<evidence type="ECO:0000256" key="9">
    <source>
        <dbReference type="ARBA" id="ARBA00048679"/>
    </source>
</evidence>
<feature type="compositionally biased region" description="Polar residues" evidence="10">
    <location>
        <begin position="383"/>
        <end position="401"/>
    </location>
</feature>
<feature type="compositionally biased region" description="Low complexity" evidence="10">
    <location>
        <begin position="198"/>
        <end position="218"/>
    </location>
</feature>
<dbReference type="OMA" id="NTRERMQ"/>
<dbReference type="AlphaFoldDB" id="A0A553PFB0"/>
<dbReference type="EC" id="2.7.11.1" evidence="1"/>
<dbReference type="InterPro" id="IPR050839">
    <property type="entry name" value="Rho-assoc_Ser/Thr_Kinase"/>
</dbReference>
<feature type="domain" description="AGC-kinase C-terminal" evidence="12">
    <location>
        <begin position="793"/>
        <end position="870"/>
    </location>
</feature>
<keyword evidence="6" id="KW-0418">Kinase</keyword>
<dbReference type="InterPro" id="IPR015940">
    <property type="entry name" value="UBA"/>
</dbReference>
<dbReference type="PANTHER" id="PTHR22988">
    <property type="entry name" value="MYOTONIC DYSTROPHY S/T KINASE-RELATED"/>
    <property type="match status" value="1"/>
</dbReference>
<comment type="catalytic activity">
    <reaction evidence="9">
        <text>L-seryl-[protein] + ATP = O-phospho-L-seryl-[protein] + ADP + H(+)</text>
        <dbReference type="Rhea" id="RHEA:17989"/>
        <dbReference type="Rhea" id="RHEA-COMP:9863"/>
        <dbReference type="Rhea" id="RHEA-COMP:11604"/>
        <dbReference type="ChEBI" id="CHEBI:15378"/>
        <dbReference type="ChEBI" id="CHEBI:29999"/>
        <dbReference type="ChEBI" id="CHEBI:30616"/>
        <dbReference type="ChEBI" id="CHEBI:83421"/>
        <dbReference type="ChEBI" id="CHEBI:456216"/>
        <dbReference type="EC" id="2.7.11.1"/>
    </reaction>
</comment>